<organism evidence="2">
    <name type="scientific">marine sediment metagenome</name>
    <dbReference type="NCBI Taxonomy" id="412755"/>
    <lineage>
        <taxon>unclassified sequences</taxon>
        <taxon>metagenomes</taxon>
        <taxon>ecological metagenomes</taxon>
    </lineage>
</organism>
<sequence>MITVDTLRADRIHCYGFSGIDTPFMDLFASRGIKFEKCIAPTPLTLPSHTSIMTGMHPTFHGVRDNGGFLVSPELITLAEFFKEKDYQTSAFVAAYVLDSKWGLNQGFDYYFDRFDLSKYKSISLGNVQRRGDEVIDEAITWLDQHRHEKFFTWVHLYDPHTPYEPPSPFKEKYPNRPYVGEIAYTDSQLGRLWNYLEENGLIDSTVLVFASDHGESLGEHRESTHGFFIYQEGIHVPLIFVTPFEKLHGISRTNVVSLVDIMPTLFEMDGIPIPPQVQGKSLVPLFFEEKKSKKNFAYAESFYPRFHYGWSELKSIQEERFKLIIAPELELYDLVDDPDERTNLVSTHPEEIRRLVGIADQFIEESSQGSFELDYRHIDEEARQKLAALGYIGSFADPSSLEGKRLGDPKEKIVVFNQLSKAKEMMLKEEFEQAIELINKIIEEDPDIIDAYFTLGNLYFKMREFENALKSFFQVLEKKPSDAFTVINIANSYMGLGEIDEAEKFVLSALDSMLPDSQVYFILGNIKNLKKEYEEAIKYYQECMKLNPSSASAFNALGGIYVVQGNLDEAERYLQEALERNPKLRRLHYNLAQLFEKKGNLLRAADEYKIELDYIPHNFMASFNLSRAYRLLDEVEKEKSYLEKTLEINPYFPMSYFYLARIYLNRGEKYDEAVSLAKKGIELKPEKKDLPIGYFLLADLYNRLGNQALSLEYARKGKQLAESKTRNR</sequence>
<dbReference type="SUPFAM" id="SSF53649">
    <property type="entry name" value="Alkaline phosphatase-like"/>
    <property type="match status" value="1"/>
</dbReference>
<comment type="caution">
    <text evidence="2">The sequence shown here is derived from an EMBL/GenBank/DDBJ whole genome shotgun (WGS) entry which is preliminary data.</text>
</comment>
<dbReference type="InterPro" id="IPR019734">
    <property type="entry name" value="TPR_rpt"/>
</dbReference>
<dbReference type="Gene3D" id="3.40.720.10">
    <property type="entry name" value="Alkaline Phosphatase, subunit A"/>
    <property type="match status" value="2"/>
</dbReference>
<dbReference type="PROSITE" id="PS50293">
    <property type="entry name" value="TPR_REGION"/>
    <property type="match status" value="3"/>
</dbReference>
<dbReference type="InterPro" id="IPR000917">
    <property type="entry name" value="Sulfatase_N"/>
</dbReference>
<dbReference type="EMBL" id="LAZR01003542">
    <property type="protein sequence ID" value="KKN17236.1"/>
    <property type="molecule type" value="Genomic_DNA"/>
</dbReference>
<feature type="domain" description="Sulfatase N-terminal" evidence="1">
    <location>
        <begin position="2"/>
        <end position="268"/>
    </location>
</feature>
<proteinExistence type="predicted"/>
<evidence type="ECO:0000259" key="1">
    <source>
        <dbReference type="Pfam" id="PF00884"/>
    </source>
</evidence>
<dbReference type="Pfam" id="PF00884">
    <property type="entry name" value="Sulfatase"/>
    <property type="match status" value="1"/>
</dbReference>
<dbReference type="Pfam" id="PF00515">
    <property type="entry name" value="TPR_1"/>
    <property type="match status" value="1"/>
</dbReference>
<dbReference type="InterPro" id="IPR052701">
    <property type="entry name" value="GAG_Ulvan_Degrading_Sulfatases"/>
</dbReference>
<dbReference type="AlphaFoldDB" id="A0A0F9QVR7"/>
<dbReference type="PROSITE" id="PS50005">
    <property type="entry name" value="TPR"/>
    <property type="match status" value="3"/>
</dbReference>
<dbReference type="SUPFAM" id="SSF48452">
    <property type="entry name" value="TPR-like"/>
    <property type="match status" value="1"/>
</dbReference>
<dbReference type="InterPro" id="IPR011990">
    <property type="entry name" value="TPR-like_helical_dom_sf"/>
</dbReference>
<dbReference type="Pfam" id="PF13431">
    <property type="entry name" value="TPR_17"/>
    <property type="match status" value="1"/>
</dbReference>
<dbReference type="PANTHER" id="PTHR43751">
    <property type="entry name" value="SULFATASE"/>
    <property type="match status" value="1"/>
</dbReference>
<protein>
    <recommendedName>
        <fullName evidence="1">Sulfatase N-terminal domain-containing protein</fullName>
    </recommendedName>
</protein>
<gene>
    <name evidence="2" type="ORF">LCGC14_0967820</name>
</gene>
<dbReference type="Pfam" id="PF14559">
    <property type="entry name" value="TPR_19"/>
    <property type="match status" value="1"/>
</dbReference>
<dbReference type="SMART" id="SM00028">
    <property type="entry name" value="TPR"/>
    <property type="match status" value="9"/>
</dbReference>
<dbReference type="Gene3D" id="1.25.40.10">
    <property type="entry name" value="Tetratricopeptide repeat domain"/>
    <property type="match status" value="1"/>
</dbReference>
<dbReference type="PANTHER" id="PTHR43751:SF3">
    <property type="entry name" value="SULFATASE N-TERMINAL DOMAIN-CONTAINING PROTEIN"/>
    <property type="match status" value="1"/>
</dbReference>
<name>A0A0F9QVR7_9ZZZZ</name>
<accession>A0A0F9QVR7</accession>
<dbReference type="CDD" id="cd16148">
    <property type="entry name" value="sulfatase_like"/>
    <property type="match status" value="1"/>
</dbReference>
<evidence type="ECO:0000313" key="2">
    <source>
        <dbReference type="EMBL" id="KKN17236.1"/>
    </source>
</evidence>
<dbReference type="InterPro" id="IPR017850">
    <property type="entry name" value="Alkaline_phosphatase_core_sf"/>
</dbReference>
<reference evidence="2" key="1">
    <citation type="journal article" date="2015" name="Nature">
        <title>Complex archaea that bridge the gap between prokaryotes and eukaryotes.</title>
        <authorList>
            <person name="Spang A."/>
            <person name="Saw J.H."/>
            <person name="Jorgensen S.L."/>
            <person name="Zaremba-Niedzwiedzka K."/>
            <person name="Martijn J."/>
            <person name="Lind A.E."/>
            <person name="van Eijk R."/>
            <person name="Schleper C."/>
            <person name="Guy L."/>
            <person name="Ettema T.J."/>
        </authorList>
    </citation>
    <scope>NUCLEOTIDE SEQUENCE</scope>
</reference>